<dbReference type="PANTHER" id="PTHR42803">
    <property type="entry name" value="ACYL-COA DEHYDROGENASE"/>
    <property type="match status" value="1"/>
</dbReference>
<dbReference type="CDD" id="cd01153">
    <property type="entry name" value="ACAD_fadE5"/>
    <property type="match status" value="1"/>
</dbReference>
<dbReference type="EC" id="1.3.8.8" evidence="6"/>
<dbReference type="FunFam" id="2.40.110.20:FF:000001">
    <property type="entry name" value="Acyl-CoA dehydrogenase AidB"/>
    <property type="match status" value="1"/>
</dbReference>
<evidence type="ECO:0000256" key="21">
    <source>
        <dbReference type="ARBA" id="ARBA00052387"/>
    </source>
</evidence>
<dbReference type="EMBL" id="PVLV01000075">
    <property type="protein sequence ID" value="PRH80165.1"/>
    <property type="molecule type" value="Genomic_DNA"/>
</dbReference>
<comment type="catalytic activity">
    <reaction evidence="18">
        <text>butanoyl-CoA + oxidized [electron-transfer flavoprotein] + H(+) = (2E)-butenoyl-CoA + reduced [electron-transfer flavoprotein]</text>
        <dbReference type="Rhea" id="RHEA:24004"/>
        <dbReference type="Rhea" id="RHEA-COMP:10685"/>
        <dbReference type="Rhea" id="RHEA-COMP:10686"/>
        <dbReference type="ChEBI" id="CHEBI:15378"/>
        <dbReference type="ChEBI" id="CHEBI:57332"/>
        <dbReference type="ChEBI" id="CHEBI:57371"/>
        <dbReference type="ChEBI" id="CHEBI:57692"/>
        <dbReference type="ChEBI" id="CHEBI:58307"/>
    </reaction>
</comment>
<evidence type="ECO:0000256" key="14">
    <source>
        <dbReference type="ARBA" id="ARBA00048375"/>
    </source>
</evidence>
<evidence type="ECO:0000256" key="4">
    <source>
        <dbReference type="ARBA" id="ARBA00011738"/>
    </source>
</evidence>
<keyword evidence="32" id="KW-1185">Reference proteome</keyword>
<dbReference type="InterPro" id="IPR009100">
    <property type="entry name" value="AcylCoA_DH/oxidase_NM_dom_sf"/>
</dbReference>
<evidence type="ECO:0000256" key="15">
    <source>
        <dbReference type="ARBA" id="ARBA00049247"/>
    </source>
</evidence>
<dbReference type="Pfam" id="PF02770">
    <property type="entry name" value="Acyl-CoA_dh_M"/>
    <property type="match status" value="1"/>
</dbReference>
<evidence type="ECO:0000256" key="19">
    <source>
        <dbReference type="ARBA" id="ARBA00050703"/>
    </source>
</evidence>
<dbReference type="InterPro" id="IPR036250">
    <property type="entry name" value="AcylCo_DH-like_C"/>
</dbReference>
<dbReference type="Proteomes" id="UP000239322">
    <property type="component" value="Unassembled WGS sequence"/>
</dbReference>
<comment type="pathway">
    <text evidence="2">Lipid metabolism; fatty acid metabolism.</text>
</comment>
<evidence type="ECO:0000256" key="7">
    <source>
        <dbReference type="ARBA" id="ARBA00012046"/>
    </source>
</evidence>
<evidence type="ECO:0000256" key="20">
    <source>
        <dbReference type="ARBA" id="ARBA00050877"/>
    </source>
</evidence>
<feature type="domain" description="Acyl-CoA dehydrogenase/oxidase C-terminal" evidence="28">
    <location>
        <begin position="286"/>
        <end position="452"/>
    </location>
</feature>
<proteinExistence type="inferred from homology"/>
<evidence type="ECO:0000313" key="31">
    <source>
        <dbReference type="EMBL" id="PRH80165.1"/>
    </source>
</evidence>
<evidence type="ECO:0000259" key="29">
    <source>
        <dbReference type="Pfam" id="PF02770"/>
    </source>
</evidence>
<dbReference type="EC" id="1.3.8.1" evidence="7"/>
<dbReference type="GO" id="GO:0005886">
    <property type="term" value="C:plasma membrane"/>
    <property type="evidence" value="ECO:0007669"/>
    <property type="project" value="TreeGrafter"/>
</dbReference>
<dbReference type="Pfam" id="PF00441">
    <property type="entry name" value="Acyl-CoA_dh_1"/>
    <property type="match status" value="1"/>
</dbReference>
<comment type="catalytic activity">
    <reaction evidence="21">
        <text>oxidized [electron-transfer flavoprotein] + hexadecanoyl-CoA + H(+) = (2E)-hexadecenoyl-CoA + reduced [electron-transfer flavoprotein]</text>
        <dbReference type="Rhea" id="RHEA:43448"/>
        <dbReference type="Rhea" id="RHEA-COMP:10685"/>
        <dbReference type="Rhea" id="RHEA-COMP:10686"/>
        <dbReference type="ChEBI" id="CHEBI:15378"/>
        <dbReference type="ChEBI" id="CHEBI:57379"/>
        <dbReference type="ChEBI" id="CHEBI:57692"/>
        <dbReference type="ChEBI" id="CHEBI:58307"/>
        <dbReference type="ChEBI" id="CHEBI:61526"/>
    </reaction>
</comment>
<dbReference type="RefSeq" id="WP_105867746.1">
    <property type="nucleotide sequence ID" value="NZ_PVLV01000075.1"/>
</dbReference>
<evidence type="ECO:0000313" key="32">
    <source>
        <dbReference type="Proteomes" id="UP000239322"/>
    </source>
</evidence>
<name>A0A2S9Q0F3_9ACTN</name>
<evidence type="ECO:0000259" key="30">
    <source>
        <dbReference type="Pfam" id="PF12806"/>
    </source>
</evidence>
<comment type="function">
    <text evidence="22">Acyl-CoA dehydrogenase that exhibits broad specificity for linear acyl-CoA substrates, with a preference for long-chain substrates.</text>
</comment>
<dbReference type="SUPFAM" id="SSF56645">
    <property type="entry name" value="Acyl-CoA dehydrogenase NM domain-like"/>
    <property type="match status" value="1"/>
</dbReference>
<evidence type="ECO:0000256" key="17">
    <source>
        <dbReference type="ARBA" id="ARBA00050336"/>
    </source>
</evidence>
<dbReference type="OrthoDB" id="9807883at2"/>
<keyword evidence="9 27" id="KW-0274">FAD</keyword>
<evidence type="ECO:0000256" key="16">
    <source>
        <dbReference type="ARBA" id="ARBA00050315"/>
    </source>
</evidence>
<dbReference type="SUPFAM" id="SSF47203">
    <property type="entry name" value="Acyl-CoA dehydrogenase C-terminal domain-like"/>
    <property type="match status" value="1"/>
</dbReference>
<evidence type="ECO:0000256" key="1">
    <source>
        <dbReference type="ARBA" id="ARBA00001974"/>
    </source>
</evidence>
<evidence type="ECO:0000256" key="26">
    <source>
        <dbReference type="ARBA" id="ARBA00077336"/>
    </source>
</evidence>
<dbReference type="GO" id="GO:0004466">
    <property type="term" value="F:long-chain fatty acyl-CoA dehydrogenase activity"/>
    <property type="evidence" value="ECO:0007669"/>
    <property type="project" value="UniProtKB-EC"/>
</dbReference>
<dbReference type="InterPro" id="IPR025878">
    <property type="entry name" value="Acyl-CoA_dh-like_C_dom"/>
</dbReference>
<comment type="catalytic activity">
    <reaction evidence="13">
        <text>a medium-chain 2,3-saturated fatty acyl-CoA + oxidized [electron-transfer flavoprotein] + H(+) = a medium-chain (2E)-enoyl-CoA + reduced [electron-transfer flavoprotein]</text>
        <dbReference type="Rhea" id="RHEA:14477"/>
        <dbReference type="Rhea" id="RHEA-COMP:10685"/>
        <dbReference type="Rhea" id="RHEA-COMP:10686"/>
        <dbReference type="ChEBI" id="CHEBI:15378"/>
        <dbReference type="ChEBI" id="CHEBI:57692"/>
        <dbReference type="ChEBI" id="CHEBI:58307"/>
        <dbReference type="ChEBI" id="CHEBI:83723"/>
        <dbReference type="ChEBI" id="CHEBI:83726"/>
        <dbReference type="EC" id="1.3.8.7"/>
    </reaction>
</comment>
<evidence type="ECO:0000256" key="9">
    <source>
        <dbReference type="ARBA" id="ARBA00022827"/>
    </source>
</evidence>
<comment type="catalytic activity">
    <reaction evidence="14">
        <text>hexanoyl-CoA + oxidized [electron-transfer flavoprotein] + H(+) = (2E)-hexenoyl-CoA + reduced [electron-transfer flavoprotein]</text>
        <dbReference type="Rhea" id="RHEA:43464"/>
        <dbReference type="Rhea" id="RHEA-COMP:10685"/>
        <dbReference type="Rhea" id="RHEA-COMP:10686"/>
        <dbReference type="ChEBI" id="CHEBI:15378"/>
        <dbReference type="ChEBI" id="CHEBI:57692"/>
        <dbReference type="ChEBI" id="CHEBI:58307"/>
        <dbReference type="ChEBI" id="CHEBI:62077"/>
        <dbReference type="ChEBI" id="CHEBI:62620"/>
    </reaction>
</comment>
<comment type="catalytic activity">
    <reaction evidence="17">
        <text>dodecanoyl-CoA + oxidized [electron-transfer flavoprotein] + H(+) = (2E)-dodecenoyl-CoA + reduced [electron-transfer flavoprotein]</text>
        <dbReference type="Rhea" id="RHEA:47296"/>
        <dbReference type="Rhea" id="RHEA-COMP:10685"/>
        <dbReference type="Rhea" id="RHEA-COMP:10686"/>
        <dbReference type="ChEBI" id="CHEBI:15378"/>
        <dbReference type="ChEBI" id="CHEBI:57330"/>
        <dbReference type="ChEBI" id="CHEBI:57375"/>
        <dbReference type="ChEBI" id="CHEBI:57692"/>
        <dbReference type="ChEBI" id="CHEBI:58307"/>
    </reaction>
</comment>
<comment type="catalytic activity">
    <reaction evidence="19">
        <text>decanoyl-CoA + oxidized [electron-transfer flavoprotein] + H(+) = (2E)-decenoyl-CoA + reduced [electron-transfer flavoprotein]</text>
        <dbReference type="Rhea" id="RHEA:48176"/>
        <dbReference type="Rhea" id="RHEA-COMP:10685"/>
        <dbReference type="Rhea" id="RHEA-COMP:10686"/>
        <dbReference type="ChEBI" id="CHEBI:15378"/>
        <dbReference type="ChEBI" id="CHEBI:57692"/>
        <dbReference type="ChEBI" id="CHEBI:58307"/>
        <dbReference type="ChEBI" id="CHEBI:61406"/>
        <dbReference type="ChEBI" id="CHEBI:61430"/>
    </reaction>
</comment>
<dbReference type="InterPro" id="IPR052166">
    <property type="entry name" value="Diverse_Acyl-CoA_DH"/>
</dbReference>
<feature type="domain" description="Acetyl-CoA dehydrogenase-like C-terminal" evidence="30">
    <location>
        <begin position="471"/>
        <end position="604"/>
    </location>
</feature>
<comment type="catalytic activity">
    <reaction evidence="20">
        <text>octadecanoyl-CoA + oxidized [electron-transfer flavoprotein] + H(+) = (2E)-octadecenoyl-CoA + reduced [electron-transfer flavoprotein]</text>
        <dbReference type="Rhea" id="RHEA:47240"/>
        <dbReference type="Rhea" id="RHEA-COMP:10685"/>
        <dbReference type="Rhea" id="RHEA-COMP:10686"/>
        <dbReference type="ChEBI" id="CHEBI:15378"/>
        <dbReference type="ChEBI" id="CHEBI:57394"/>
        <dbReference type="ChEBI" id="CHEBI:57692"/>
        <dbReference type="ChEBI" id="CHEBI:58307"/>
        <dbReference type="ChEBI" id="CHEBI:71412"/>
    </reaction>
</comment>
<dbReference type="GO" id="GO:0016937">
    <property type="term" value="F:short-chain fatty acyl-CoA dehydrogenase activity"/>
    <property type="evidence" value="ECO:0007669"/>
    <property type="project" value="UniProtKB-EC"/>
</dbReference>
<evidence type="ECO:0000256" key="2">
    <source>
        <dbReference type="ARBA" id="ARBA00004872"/>
    </source>
</evidence>
<dbReference type="GO" id="GO:0070991">
    <property type="term" value="F:medium-chain fatty acyl-CoA dehydrogenase activity"/>
    <property type="evidence" value="ECO:0007669"/>
    <property type="project" value="UniProtKB-EC"/>
</dbReference>
<comment type="subunit">
    <text evidence="4">Homodimer.</text>
</comment>
<gene>
    <name evidence="31" type="ORF">C6N75_05725</name>
</gene>
<dbReference type="InterPro" id="IPR006091">
    <property type="entry name" value="Acyl-CoA_Oxase/DH_mid-dom"/>
</dbReference>
<dbReference type="GO" id="GO:0006631">
    <property type="term" value="P:fatty acid metabolic process"/>
    <property type="evidence" value="ECO:0007669"/>
    <property type="project" value="UniProtKB-KW"/>
</dbReference>
<evidence type="ECO:0000256" key="13">
    <source>
        <dbReference type="ARBA" id="ARBA00047882"/>
    </source>
</evidence>
<evidence type="ECO:0000256" key="11">
    <source>
        <dbReference type="ARBA" id="ARBA00023002"/>
    </source>
</evidence>
<evidence type="ECO:0000256" key="24">
    <source>
        <dbReference type="ARBA" id="ARBA00075470"/>
    </source>
</evidence>
<dbReference type="InterPro" id="IPR009075">
    <property type="entry name" value="AcylCo_DH/oxidase_C"/>
</dbReference>
<organism evidence="31 32">
    <name type="scientific">Streptomyces solincola</name>
    <dbReference type="NCBI Taxonomy" id="2100817"/>
    <lineage>
        <taxon>Bacteria</taxon>
        <taxon>Bacillati</taxon>
        <taxon>Actinomycetota</taxon>
        <taxon>Actinomycetes</taxon>
        <taxon>Kitasatosporales</taxon>
        <taxon>Streptomycetaceae</taxon>
        <taxon>Streptomyces</taxon>
    </lineage>
</organism>
<dbReference type="EC" id="1.3.8.7" evidence="5"/>
<keyword evidence="12" id="KW-0443">Lipid metabolism</keyword>
<keyword evidence="11 27" id="KW-0560">Oxidoreductase</keyword>
<dbReference type="AlphaFoldDB" id="A0A2S9Q0F3"/>
<evidence type="ECO:0000256" key="27">
    <source>
        <dbReference type="RuleBase" id="RU362125"/>
    </source>
</evidence>
<dbReference type="InterPro" id="IPR034188">
    <property type="entry name" value="FadE5-like"/>
</dbReference>
<comment type="similarity">
    <text evidence="3 27">Belongs to the acyl-CoA dehydrogenase family.</text>
</comment>
<dbReference type="Gene3D" id="1.20.140.10">
    <property type="entry name" value="Butyryl-CoA Dehydrogenase, subunit A, domain 3"/>
    <property type="match status" value="1"/>
</dbReference>
<evidence type="ECO:0000256" key="23">
    <source>
        <dbReference type="ARBA" id="ARBA00069359"/>
    </source>
</evidence>
<evidence type="ECO:0000256" key="25">
    <source>
        <dbReference type="ARBA" id="ARBA00077090"/>
    </source>
</evidence>
<keyword evidence="10" id="KW-0276">Fatty acid metabolism</keyword>
<evidence type="ECO:0000256" key="12">
    <source>
        <dbReference type="ARBA" id="ARBA00023098"/>
    </source>
</evidence>
<evidence type="ECO:0000256" key="18">
    <source>
        <dbReference type="ARBA" id="ARBA00050695"/>
    </source>
</evidence>
<evidence type="ECO:0000256" key="8">
    <source>
        <dbReference type="ARBA" id="ARBA00022630"/>
    </source>
</evidence>
<feature type="domain" description="Acyl-CoA oxidase/dehydrogenase middle" evidence="29">
    <location>
        <begin position="162"/>
        <end position="271"/>
    </location>
</feature>
<dbReference type="Gene3D" id="2.40.110.20">
    <property type="match status" value="1"/>
</dbReference>
<evidence type="ECO:0000256" key="6">
    <source>
        <dbReference type="ARBA" id="ARBA00012040"/>
    </source>
</evidence>
<keyword evidence="8 27" id="KW-0285">Flavoprotein</keyword>
<comment type="catalytic activity">
    <reaction evidence="16">
        <text>a short-chain 2,3-saturated fatty acyl-CoA + oxidized [electron-transfer flavoprotein] + H(+) = a short-chain (2E)-enoyl-CoA + reduced [electron-transfer flavoprotein]</text>
        <dbReference type="Rhea" id="RHEA:47196"/>
        <dbReference type="Rhea" id="RHEA-COMP:10685"/>
        <dbReference type="Rhea" id="RHEA-COMP:10686"/>
        <dbReference type="ChEBI" id="CHEBI:15378"/>
        <dbReference type="ChEBI" id="CHEBI:57692"/>
        <dbReference type="ChEBI" id="CHEBI:58307"/>
        <dbReference type="ChEBI" id="CHEBI:87487"/>
        <dbReference type="ChEBI" id="CHEBI:87488"/>
        <dbReference type="EC" id="1.3.8.1"/>
    </reaction>
</comment>
<evidence type="ECO:0000256" key="10">
    <source>
        <dbReference type="ARBA" id="ARBA00022832"/>
    </source>
</evidence>
<evidence type="ECO:0000256" key="5">
    <source>
        <dbReference type="ARBA" id="ARBA00012033"/>
    </source>
</evidence>
<comment type="caution">
    <text evidence="31">The sequence shown here is derived from an EMBL/GenBank/DDBJ whole genome shotgun (WGS) entry which is preliminary data.</text>
</comment>
<accession>A0A2S9Q0F3</accession>
<comment type="catalytic activity">
    <reaction evidence="15">
        <text>a long-chain 2,3-saturated fatty acyl-CoA + oxidized [electron-transfer flavoprotein] + H(+) = a long-chain (2E)-enoyl-CoA + reduced [electron-transfer flavoprotein]</text>
        <dbReference type="Rhea" id="RHEA:17721"/>
        <dbReference type="Rhea" id="RHEA-COMP:10685"/>
        <dbReference type="Rhea" id="RHEA-COMP:10686"/>
        <dbReference type="ChEBI" id="CHEBI:15378"/>
        <dbReference type="ChEBI" id="CHEBI:57692"/>
        <dbReference type="ChEBI" id="CHEBI:58307"/>
        <dbReference type="ChEBI" id="CHEBI:83721"/>
        <dbReference type="ChEBI" id="CHEBI:83727"/>
        <dbReference type="EC" id="1.3.8.8"/>
    </reaction>
</comment>
<protein>
    <recommendedName>
        <fullName evidence="23">Broad-specificity linear acyl-CoA dehydrogenase FadE5</fullName>
        <ecNumber evidence="7">1.3.8.1</ecNumber>
        <ecNumber evidence="5">1.3.8.7</ecNumber>
        <ecNumber evidence="6">1.3.8.8</ecNumber>
    </recommendedName>
    <alternativeName>
        <fullName evidence="25">Long-chain-acyl-CoA dehydrogenase</fullName>
    </alternativeName>
    <alternativeName>
        <fullName evidence="26">Medium-chain-acyl-CoA dehydrogenase</fullName>
    </alternativeName>
    <alternativeName>
        <fullName evidence="24">Short-chain-acyl-CoA dehydrogenase</fullName>
    </alternativeName>
</protein>
<reference evidence="31 32" key="1">
    <citation type="submission" date="2018-03" db="EMBL/GenBank/DDBJ databases">
        <title>Novel Streptomyces sp. from soil.</title>
        <authorList>
            <person name="Tan G.Y.A."/>
            <person name="Lee Z.Y."/>
        </authorList>
    </citation>
    <scope>NUCLEOTIDE SEQUENCE [LARGE SCALE GENOMIC DNA]</scope>
    <source>
        <strain evidence="31 32">ST5x</strain>
    </source>
</reference>
<dbReference type="FunFam" id="1.20.140.10:FF:000016">
    <property type="entry name" value="Acyl-CoA dehydrogenase FadE5"/>
    <property type="match status" value="1"/>
</dbReference>
<evidence type="ECO:0000256" key="22">
    <source>
        <dbReference type="ARBA" id="ARBA00054301"/>
    </source>
</evidence>
<evidence type="ECO:0000259" key="28">
    <source>
        <dbReference type="Pfam" id="PF00441"/>
    </source>
</evidence>
<dbReference type="Pfam" id="PF12806">
    <property type="entry name" value="Acyl-CoA_dh_C"/>
    <property type="match status" value="1"/>
</dbReference>
<evidence type="ECO:0000256" key="3">
    <source>
        <dbReference type="ARBA" id="ARBA00009347"/>
    </source>
</evidence>
<sequence length="608" mass="66590">MGHYKSNLRDIEFNLFEVLGRDKVYGTGPFEEMDVETAKSVLDELTRLAANDFAESFADADRNPPVFDPETNTAPVPASFRRSYQAFMDSEYWRLGLPEEIGGTTAPRSLIWAYAELILGSNPAIWMYSSGPAFAGILFEEGNEAQKKIASVAVERQWGSTMVLTEPDAGSDVGAGRTKAVQQEDGSWHIEGVKRFITSGEHDMSENILHYVLARPEGAGPGTKGLSLFLVPKYHFDWETGELGERNGVYATNVEHKMGLKASNTCEMTFGDRHPAKGWLIGDKHDGIRQMFRIIEFARMMVGTKAIATLSTGYLNALEYAKERVQGPDLANFMDKTAPKVTITHHPDVRRSLMTQKAYAEGMRALVLYTATVQDEIAAKESAGEDVKALNGLNDLLLPIVKGYGSEKSYEQLAQSLQTFGGSGYLQEYPIEQYIRDAKIDTLYEGTTAIQGQDFFFRKIVRDQGASLNALAEEIKKFLAVGTGGEELAPARDALAKAAVDLEAIVGRMLTDLTATGEDVKNIYKVGLNTSRLLLASGDVVVGYLLLRGAAVAAEKLETASAKDRAFYQGKIAAAKFFAANVLPNVSTERLIAESVDNSLMELDEAAF</sequence>
<dbReference type="PANTHER" id="PTHR42803:SF1">
    <property type="entry name" value="BROAD-SPECIFICITY LINEAR ACYL-COA DEHYDROGENASE FADE5"/>
    <property type="match status" value="1"/>
</dbReference>
<comment type="cofactor">
    <cofactor evidence="1 27">
        <name>FAD</name>
        <dbReference type="ChEBI" id="CHEBI:57692"/>
    </cofactor>
</comment>